<comment type="caution">
    <text evidence="1">The sequence shown here is derived from an EMBL/GenBank/DDBJ whole genome shotgun (WGS) entry which is preliminary data.</text>
</comment>
<dbReference type="Proteomes" id="UP000746918">
    <property type="component" value="Unassembled WGS sequence"/>
</dbReference>
<evidence type="ECO:0000313" key="2">
    <source>
        <dbReference type="Proteomes" id="UP000746918"/>
    </source>
</evidence>
<proteinExistence type="predicted"/>
<accession>A0ABS7I3L0</accession>
<protein>
    <recommendedName>
        <fullName evidence="3">Lipoprotein</fullName>
    </recommendedName>
</protein>
<keyword evidence="2" id="KW-1185">Reference proteome</keyword>
<reference evidence="1 2" key="1">
    <citation type="submission" date="2021-08" db="EMBL/GenBank/DDBJ databases">
        <title>Bartonella raoulti 094 sp. nov.</title>
        <authorList>
            <person name="Zgheib R."/>
            <person name="Hammoud A."/>
        </authorList>
    </citation>
    <scope>NUCLEOTIDE SEQUENCE [LARGE SCALE GENOMIC DNA]</scope>
    <source>
        <strain evidence="1 2">094</strain>
    </source>
</reference>
<gene>
    <name evidence="1" type="ORF">K3248_01385</name>
</gene>
<dbReference type="EMBL" id="JAIFRO010000001">
    <property type="protein sequence ID" value="MBX4335263.1"/>
    <property type="molecule type" value="Genomic_DNA"/>
</dbReference>
<name>A0ABS7I3L0_9HYPH</name>
<dbReference type="RefSeq" id="WP_220716568.1">
    <property type="nucleotide sequence ID" value="NZ_JAIFRO010000001.1"/>
</dbReference>
<organism evidence="1 2">
    <name type="scientific">Bartonella raoultii</name>
    <dbReference type="NCBI Taxonomy" id="1457020"/>
    <lineage>
        <taxon>Bacteria</taxon>
        <taxon>Pseudomonadati</taxon>
        <taxon>Pseudomonadota</taxon>
        <taxon>Alphaproteobacteria</taxon>
        <taxon>Hyphomicrobiales</taxon>
        <taxon>Bartonellaceae</taxon>
        <taxon>Bartonella</taxon>
    </lineage>
</organism>
<evidence type="ECO:0008006" key="3">
    <source>
        <dbReference type="Google" id="ProtNLM"/>
    </source>
</evidence>
<evidence type="ECO:0000313" key="1">
    <source>
        <dbReference type="EMBL" id="MBX4335263.1"/>
    </source>
</evidence>
<sequence length="121" mass="13542">MLPLVFILLLVSCTDDFNSCYSNKTMAQIYPTAQACEQAMIPSTKKFSSYGQQIFAQCTSIHANLQHQTVTLTWFITNRGNFLLKSQTVKDKVSAMDQAHFIPISSPLLHLPAISPLHKKP</sequence>